<dbReference type="AlphaFoldDB" id="A0ABD2BIY7"/>
<reference evidence="2 3" key="1">
    <citation type="journal article" date="2024" name="Ann. Entomol. Soc. Am.">
        <title>Genomic analyses of the southern and eastern yellowjacket wasps (Hymenoptera: Vespidae) reveal evolutionary signatures of social life.</title>
        <authorList>
            <person name="Catto M.A."/>
            <person name="Caine P.B."/>
            <person name="Orr S.E."/>
            <person name="Hunt B.G."/>
            <person name="Goodisman M.A.D."/>
        </authorList>
    </citation>
    <scope>NUCLEOTIDE SEQUENCE [LARGE SCALE GENOMIC DNA]</scope>
    <source>
        <strain evidence="2">232</strain>
        <tissue evidence="2">Head and thorax</tissue>
    </source>
</reference>
<evidence type="ECO:0000256" key="1">
    <source>
        <dbReference type="SAM" id="Phobius"/>
    </source>
</evidence>
<evidence type="ECO:0000313" key="3">
    <source>
        <dbReference type="Proteomes" id="UP001607303"/>
    </source>
</evidence>
<dbReference type="EMBL" id="JAYRBN010000075">
    <property type="protein sequence ID" value="KAL2732600.1"/>
    <property type="molecule type" value="Genomic_DNA"/>
</dbReference>
<sequence length="117" mass="14231">MKLKQMKKSKIIEKNNEKHTQKSTHTHKYTDTFSLHYETRAYTRRHIKTSRNSTVDPRIMRVHITKIHITRIHTTRCKNCGSTTDVVRVNRLYYFKYSCTMFIVFVAYLNLYKFFNF</sequence>
<gene>
    <name evidence="2" type="ORF">V1477_014841</name>
</gene>
<dbReference type="Proteomes" id="UP001607303">
    <property type="component" value="Unassembled WGS sequence"/>
</dbReference>
<keyword evidence="1" id="KW-1133">Transmembrane helix</keyword>
<evidence type="ECO:0000313" key="2">
    <source>
        <dbReference type="EMBL" id="KAL2732600.1"/>
    </source>
</evidence>
<keyword evidence="3" id="KW-1185">Reference proteome</keyword>
<protein>
    <submittedName>
        <fullName evidence="2">Uncharacterized protein</fullName>
    </submittedName>
</protein>
<organism evidence="2 3">
    <name type="scientific">Vespula maculifrons</name>
    <name type="common">Eastern yellow jacket</name>
    <name type="synonym">Wasp</name>
    <dbReference type="NCBI Taxonomy" id="7453"/>
    <lineage>
        <taxon>Eukaryota</taxon>
        <taxon>Metazoa</taxon>
        <taxon>Ecdysozoa</taxon>
        <taxon>Arthropoda</taxon>
        <taxon>Hexapoda</taxon>
        <taxon>Insecta</taxon>
        <taxon>Pterygota</taxon>
        <taxon>Neoptera</taxon>
        <taxon>Endopterygota</taxon>
        <taxon>Hymenoptera</taxon>
        <taxon>Apocrita</taxon>
        <taxon>Aculeata</taxon>
        <taxon>Vespoidea</taxon>
        <taxon>Vespidae</taxon>
        <taxon>Vespinae</taxon>
        <taxon>Vespula</taxon>
    </lineage>
</organism>
<name>A0ABD2BIY7_VESMC</name>
<keyword evidence="1" id="KW-0472">Membrane</keyword>
<proteinExistence type="predicted"/>
<keyword evidence="1" id="KW-0812">Transmembrane</keyword>
<feature type="transmembrane region" description="Helical" evidence="1">
    <location>
        <begin position="94"/>
        <end position="115"/>
    </location>
</feature>
<comment type="caution">
    <text evidence="2">The sequence shown here is derived from an EMBL/GenBank/DDBJ whole genome shotgun (WGS) entry which is preliminary data.</text>
</comment>
<accession>A0ABD2BIY7</accession>